<dbReference type="AlphaFoldDB" id="A0A1I7W8H4"/>
<name>A0A1I7W8H4_HETBA</name>
<keyword evidence="1" id="KW-1185">Reference proteome</keyword>
<dbReference type="WBParaSite" id="Hba_00949">
    <property type="protein sequence ID" value="Hba_00949"/>
    <property type="gene ID" value="Hba_00949"/>
</dbReference>
<evidence type="ECO:0000313" key="2">
    <source>
        <dbReference type="WBParaSite" id="Hba_00949"/>
    </source>
</evidence>
<reference evidence="2" key="1">
    <citation type="submission" date="2016-11" db="UniProtKB">
        <authorList>
            <consortium name="WormBaseParasite"/>
        </authorList>
    </citation>
    <scope>IDENTIFICATION</scope>
</reference>
<proteinExistence type="predicted"/>
<evidence type="ECO:0000313" key="1">
    <source>
        <dbReference type="Proteomes" id="UP000095283"/>
    </source>
</evidence>
<organism evidence="1 2">
    <name type="scientific">Heterorhabditis bacteriophora</name>
    <name type="common">Entomopathogenic nematode worm</name>
    <dbReference type="NCBI Taxonomy" id="37862"/>
    <lineage>
        <taxon>Eukaryota</taxon>
        <taxon>Metazoa</taxon>
        <taxon>Ecdysozoa</taxon>
        <taxon>Nematoda</taxon>
        <taxon>Chromadorea</taxon>
        <taxon>Rhabditida</taxon>
        <taxon>Rhabditina</taxon>
        <taxon>Rhabditomorpha</taxon>
        <taxon>Strongyloidea</taxon>
        <taxon>Heterorhabditidae</taxon>
        <taxon>Heterorhabditis</taxon>
    </lineage>
</organism>
<dbReference type="Proteomes" id="UP000095283">
    <property type="component" value="Unplaced"/>
</dbReference>
<accession>A0A1I7W8H4</accession>
<sequence length="39" mass="4481">MSIVAETSIGRVWQEMRGARERLSAPERNRSYAPIHLVI</sequence>
<protein>
    <submittedName>
        <fullName evidence="2">HMG box domain-containing protein</fullName>
    </submittedName>
</protein>